<dbReference type="Gene3D" id="1.10.287.110">
    <property type="entry name" value="DnaJ domain"/>
    <property type="match status" value="1"/>
</dbReference>
<dbReference type="SMART" id="SM00271">
    <property type="entry name" value="DnaJ"/>
    <property type="match status" value="1"/>
</dbReference>
<keyword evidence="3" id="KW-1185">Reference proteome</keyword>
<evidence type="ECO:0000259" key="1">
    <source>
        <dbReference type="PROSITE" id="PS50076"/>
    </source>
</evidence>
<comment type="caution">
    <text evidence="2">The sequence shown here is derived from an EMBL/GenBank/DDBJ whole genome shotgun (WGS) entry which is preliminary data.</text>
</comment>
<dbReference type="PANTHER" id="PTHR44029">
    <property type="entry name" value="DNAJ HOMOLOG SUBFAMILY C MEMBER 21"/>
    <property type="match status" value="1"/>
</dbReference>
<dbReference type="PRINTS" id="PR00625">
    <property type="entry name" value="JDOMAIN"/>
</dbReference>
<evidence type="ECO:0000313" key="3">
    <source>
        <dbReference type="Proteomes" id="UP001201812"/>
    </source>
</evidence>
<dbReference type="InterPro" id="IPR036869">
    <property type="entry name" value="J_dom_sf"/>
</dbReference>
<organism evidence="2 3">
    <name type="scientific">Ditylenchus destructor</name>
    <dbReference type="NCBI Taxonomy" id="166010"/>
    <lineage>
        <taxon>Eukaryota</taxon>
        <taxon>Metazoa</taxon>
        <taxon>Ecdysozoa</taxon>
        <taxon>Nematoda</taxon>
        <taxon>Chromadorea</taxon>
        <taxon>Rhabditida</taxon>
        <taxon>Tylenchina</taxon>
        <taxon>Tylenchomorpha</taxon>
        <taxon>Sphaerularioidea</taxon>
        <taxon>Anguinidae</taxon>
        <taxon>Anguininae</taxon>
        <taxon>Ditylenchus</taxon>
    </lineage>
</organism>
<dbReference type="PROSITE" id="PS00636">
    <property type="entry name" value="DNAJ_1"/>
    <property type="match status" value="1"/>
</dbReference>
<dbReference type="PANTHER" id="PTHR44029:SF1">
    <property type="entry name" value="DNAJ HOMOLOG SUBFAMILY C MEMBER 21"/>
    <property type="match status" value="1"/>
</dbReference>
<dbReference type="CDD" id="cd06257">
    <property type="entry name" value="DnaJ"/>
    <property type="match status" value="1"/>
</dbReference>
<dbReference type="SUPFAM" id="SSF46565">
    <property type="entry name" value="Chaperone J-domain"/>
    <property type="match status" value="1"/>
</dbReference>
<dbReference type="Pfam" id="PF00226">
    <property type="entry name" value="DnaJ"/>
    <property type="match status" value="1"/>
</dbReference>
<sequence>MGIWDEFFEKAKGLFGNEEVKAQLLEVDKDAGEDEIKRAYKKLALKWHPDKNQDRVEECNAYFILLQQAYEVLSDPQERAFYDKHRENIIYGGDGPEEKNDTGVNLDPYFDKSCYQDTPTLTILKNAAFQSSENQIRTMIILLIRFTHFG</sequence>
<dbReference type="PROSITE" id="PS50076">
    <property type="entry name" value="DNAJ_2"/>
    <property type="match status" value="1"/>
</dbReference>
<protein>
    <submittedName>
        <fullName evidence="2">DnaJ domain-containing protein</fullName>
    </submittedName>
</protein>
<dbReference type="GO" id="GO:0005737">
    <property type="term" value="C:cytoplasm"/>
    <property type="evidence" value="ECO:0007669"/>
    <property type="project" value="TreeGrafter"/>
</dbReference>
<gene>
    <name evidence="2" type="ORF">DdX_05301</name>
</gene>
<feature type="domain" description="J" evidence="1">
    <location>
        <begin position="20"/>
        <end position="86"/>
    </location>
</feature>
<dbReference type="Proteomes" id="UP001201812">
    <property type="component" value="Unassembled WGS sequence"/>
</dbReference>
<proteinExistence type="predicted"/>
<evidence type="ECO:0000313" key="2">
    <source>
        <dbReference type="EMBL" id="KAI1719939.1"/>
    </source>
</evidence>
<dbReference type="InterPro" id="IPR018253">
    <property type="entry name" value="DnaJ_domain_CS"/>
</dbReference>
<dbReference type="InterPro" id="IPR001623">
    <property type="entry name" value="DnaJ_domain"/>
</dbReference>
<dbReference type="InterPro" id="IPR051964">
    <property type="entry name" value="Chaperone_stress_response"/>
</dbReference>
<accession>A0AAD4N7E4</accession>
<name>A0AAD4N7E4_9BILA</name>
<reference evidence="2" key="1">
    <citation type="submission" date="2022-01" db="EMBL/GenBank/DDBJ databases">
        <title>Genome Sequence Resource for Two Populations of Ditylenchus destructor, the Migratory Endoparasitic Phytonematode.</title>
        <authorList>
            <person name="Zhang H."/>
            <person name="Lin R."/>
            <person name="Xie B."/>
        </authorList>
    </citation>
    <scope>NUCLEOTIDE SEQUENCE</scope>
    <source>
        <strain evidence="2">BazhouSP</strain>
    </source>
</reference>
<dbReference type="EMBL" id="JAKKPZ010000006">
    <property type="protein sequence ID" value="KAI1719939.1"/>
    <property type="molecule type" value="Genomic_DNA"/>
</dbReference>
<dbReference type="AlphaFoldDB" id="A0AAD4N7E4"/>